<accession>A0A1G9VZZ7</accession>
<evidence type="ECO:0000256" key="2">
    <source>
        <dbReference type="ARBA" id="ARBA00022801"/>
    </source>
</evidence>
<sequence length="140" mass="16326">MENPIKYSQFTSEFKVRPDDIDMFNHVHNSTYFDYVLAARYEQMETFYKMPMEEFLSQGFGWVVRSAFVDYKRPMGLGDRFSVLTGIESINSKGCRVKFEIKILKTGKVACDGWFDYIMIDISTGKSVKVSDEMILKYSI</sequence>
<comment type="similarity">
    <text evidence="1">Belongs to the 4-hydroxybenzoyl-CoA thioesterase family.</text>
</comment>
<dbReference type="InterPro" id="IPR029069">
    <property type="entry name" value="HotDog_dom_sf"/>
</dbReference>
<dbReference type="Gene3D" id="3.10.129.10">
    <property type="entry name" value="Hotdog Thioesterase"/>
    <property type="match status" value="1"/>
</dbReference>
<dbReference type="Pfam" id="PF13279">
    <property type="entry name" value="4HBT_2"/>
    <property type="match status" value="1"/>
</dbReference>
<protein>
    <submittedName>
        <fullName evidence="3">Acyl-CoA thioester hydrolase/thioesterase-3</fullName>
    </submittedName>
</protein>
<keyword evidence="2 3" id="KW-0378">Hydrolase</keyword>
<organism evidence="3 4">
    <name type="scientific">Daejeonella rubra</name>
    <dbReference type="NCBI Taxonomy" id="990371"/>
    <lineage>
        <taxon>Bacteria</taxon>
        <taxon>Pseudomonadati</taxon>
        <taxon>Bacteroidota</taxon>
        <taxon>Sphingobacteriia</taxon>
        <taxon>Sphingobacteriales</taxon>
        <taxon>Sphingobacteriaceae</taxon>
        <taxon>Daejeonella</taxon>
    </lineage>
</organism>
<dbReference type="SUPFAM" id="SSF54637">
    <property type="entry name" value="Thioesterase/thiol ester dehydrase-isomerase"/>
    <property type="match status" value="1"/>
</dbReference>
<dbReference type="STRING" id="990371.SAMN05421813_1238"/>
<gene>
    <name evidence="3" type="ORF">SAMN05421813_1238</name>
</gene>
<dbReference type="CDD" id="cd00586">
    <property type="entry name" value="4HBT"/>
    <property type="match status" value="1"/>
</dbReference>
<dbReference type="EMBL" id="FNHH01000023">
    <property type="protein sequence ID" value="SDM77385.1"/>
    <property type="molecule type" value="Genomic_DNA"/>
</dbReference>
<dbReference type="InterPro" id="IPR050563">
    <property type="entry name" value="4-hydroxybenzoyl-CoA_TE"/>
</dbReference>
<dbReference type="PANTHER" id="PTHR31793">
    <property type="entry name" value="4-HYDROXYBENZOYL-COA THIOESTERASE FAMILY MEMBER"/>
    <property type="match status" value="1"/>
</dbReference>
<evidence type="ECO:0000313" key="4">
    <source>
        <dbReference type="Proteomes" id="UP000199226"/>
    </source>
</evidence>
<dbReference type="PANTHER" id="PTHR31793:SF27">
    <property type="entry name" value="NOVEL THIOESTERASE SUPERFAMILY DOMAIN AND SAPOSIN A-TYPE DOMAIN CONTAINING PROTEIN (0610012H03RIK)"/>
    <property type="match status" value="1"/>
</dbReference>
<evidence type="ECO:0000313" key="3">
    <source>
        <dbReference type="EMBL" id="SDM77385.1"/>
    </source>
</evidence>
<dbReference type="OrthoDB" id="9791529at2"/>
<keyword evidence="4" id="KW-1185">Reference proteome</keyword>
<dbReference type="RefSeq" id="WP_090705858.1">
    <property type="nucleotide sequence ID" value="NZ_FNHH01000023.1"/>
</dbReference>
<dbReference type="GO" id="GO:0047617">
    <property type="term" value="F:fatty acyl-CoA hydrolase activity"/>
    <property type="evidence" value="ECO:0007669"/>
    <property type="project" value="TreeGrafter"/>
</dbReference>
<reference evidence="4" key="1">
    <citation type="submission" date="2016-10" db="EMBL/GenBank/DDBJ databases">
        <authorList>
            <person name="Varghese N."/>
            <person name="Submissions S."/>
        </authorList>
    </citation>
    <scope>NUCLEOTIDE SEQUENCE [LARGE SCALE GENOMIC DNA]</scope>
    <source>
        <strain evidence="4">DSM 24536</strain>
    </source>
</reference>
<evidence type="ECO:0000256" key="1">
    <source>
        <dbReference type="ARBA" id="ARBA00005953"/>
    </source>
</evidence>
<dbReference type="AlphaFoldDB" id="A0A1G9VZZ7"/>
<dbReference type="Proteomes" id="UP000199226">
    <property type="component" value="Unassembled WGS sequence"/>
</dbReference>
<name>A0A1G9VZZ7_9SPHI</name>
<proteinExistence type="inferred from homology"/>